<comment type="caution">
    <text evidence="1">The sequence shown here is derived from an EMBL/GenBank/DDBJ whole genome shotgun (WGS) entry which is preliminary data.</text>
</comment>
<dbReference type="Proteomes" id="UP001234297">
    <property type="component" value="Chromosome 5"/>
</dbReference>
<evidence type="ECO:0000313" key="2">
    <source>
        <dbReference type="Proteomes" id="UP001234297"/>
    </source>
</evidence>
<name>A0ACC2M988_PERAE</name>
<protein>
    <submittedName>
        <fullName evidence="1">Uncharacterized protein</fullName>
    </submittedName>
</protein>
<proteinExistence type="predicted"/>
<organism evidence="1 2">
    <name type="scientific">Persea americana</name>
    <name type="common">Avocado</name>
    <dbReference type="NCBI Taxonomy" id="3435"/>
    <lineage>
        <taxon>Eukaryota</taxon>
        <taxon>Viridiplantae</taxon>
        <taxon>Streptophyta</taxon>
        <taxon>Embryophyta</taxon>
        <taxon>Tracheophyta</taxon>
        <taxon>Spermatophyta</taxon>
        <taxon>Magnoliopsida</taxon>
        <taxon>Magnoliidae</taxon>
        <taxon>Laurales</taxon>
        <taxon>Lauraceae</taxon>
        <taxon>Persea</taxon>
    </lineage>
</organism>
<reference evidence="1 2" key="1">
    <citation type="journal article" date="2022" name="Hortic Res">
        <title>A haplotype resolved chromosomal level avocado genome allows analysis of novel avocado genes.</title>
        <authorList>
            <person name="Nath O."/>
            <person name="Fletcher S.J."/>
            <person name="Hayward A."/>
            <person name="Shaw L.M."/>
            <person name="Masouleh A.K."/>
            <person name="Furtado A."/>
            <person name="Henry R.J."/>
            <person name="Mitter N."/>
        </authorList>
    </citation>
    <scope>NUCLEOTIDE SEQUENCE [LARGE SCALE GENOMIC DNA]</scope>
    <source>
        <strain evidence="2">cv. Hass</strain>
    </source>
</reference>
<evidence type="ECO:0000313" key="1">
    <source>
        <dbReference type="EMBL" id="KAJ8641998.1"/>
    </source>
</evidence>
<sequence length="250" mass="28582">MNIEQKYIELERQMNQKVKALEDRELIYQEHVNDVAKRVALVRVKLAKNEPSADTNLKLQQESEACQIKINELQEQLNASAHTNMDMTERLMKNFAASRNQLLRNAEVDSKVQSSLRSLLSFVEDWNIKPTVLEMQPKISEEYANVAVAVAESDTAEFSRVGDKCSTFDTLEQQWLLIPSEHKANRLGALNKFKAGECNILICTDVASRGLDIPPVDLVINYDIPYLHEKNMESGEEDEDNRMDMDLQKP</sequence>
<dbReference type="EMBL" id="CM056813">
    <property type="protein sequence ID" value="KAJ8641998.1"/>
    <property type="molecule type" value="Genomic_DNA"/>
</dbReference>
<keyword evidence="2" id="KW-1185">Reference proteome</keyword>
<gene>
    <name evidence="1" type="ORF">MRB53_018692</name>
</gene>
<accession>A0ACC2M988</accession>